<proteinExistence type="predicted"/>
<name>A0A0G0N634_9BACT</name>
<evidence type="ECO:0000313" key="2">
    <source>
        <dbReference type="EMBL" id="KKR11644.1"/>
    </source>
</evidence>
<keyword evidence="1" id="KW-0812">Transmembrane</keyword>
<comment type="caution">
    <text evidence="2">The sequence shown here is derived from an EMBL/GenBank/DDBJ whole genome shotgun (WGS) entry which is preliminary data.</text>
</comment>
<organism evidence="2 3">
    <name type="scientific">Candidatus Woesebacteria bacterium GW2011_GWA1_39_21</name>
    <dbReference type="NCBI Taxonomy" id="1618550"/>
    <lineage>
        <taxon>Bacteria</taxon>
        <taxon>Candidatus Woeseibacteriota</taxon>
    </lineage>
</organism>
<feature type="transmembrane region" description="Helical" evidence="1">
    <location>
        <begin position="12"/>
        <end position="31"/>
    </location>
</feature>
<dbReference type="AlphaFoldDB" id="A0A0G0N634"/>
<keyword evidence="1" id="KW-0472">Membrane</keyword>
<gene>
    <name evidence="2" type="ORF">UT39_C0004G0003</name>
</gene>
<reference evidence="2 3" key="1">
    <citation type="journal article" date="2015" name="Nature">
        <title>rRNA introns, odd ribosomes, and small enigmatic genomes across a large radiation of phyla.</title>
        <authorList>
            <person name="Brown C.T."/>
            <person name="Hug L.A."/>
            <person name="Thomas B.C."/>
            <person name="Sharon I."/>
            <person name="Castelle C.J."/>
            <person name="Singh A."/>
            <person name="Wilkins M.J."/>
            <person name="Williams K.H."/>
            <person name="Banfield J.F."/>
        </authorList>
    </citation>
    <scope>NUCLEOTIDE SEQUENCE [LARGE SCALE GENOMIC DNA]</scope>
</reference>
<evidence type="ECO:0000313" key="3">
    <source>
        <dbReference type="Proteomes" id="UP000034246"/>
    </source>
</evidence>
<dbReference type="EMBL" id="LBWP01000004">
    <property type="protein sequence ID" value="KKR11644.1"/>
    <property type="molecule type" value="Genomic_DNA"/>
</dbReference>
<protein>
    <submittedName>
        <fullName evidence="2">Uncharacterized protein</fullName>
    </submittedName>
</protein>
<evidence type="ECO:0000256" key="1">
    <source>
        <dbReference type="SAM" id="Phobius"/>
    </source>
</evidence>
<accession>A0A0G0N634</accession>
<sequence length="78" mass="8787">MSQINLPKLDKFYLLFGVVMLVSAFFVVFTFKSIFDAMRVSADIGAQFTEGELRIDKDKLDGAVKVAADKRVVQLEVR</sequence>
<dbReference type="Proteomes" id="UP000034246">
    <property type="component" value="Unassembled WGS sequence"/>
</dbReference>
<keyword evidence="1" id="KW-1133">Transmembrane helix</keyword>
<dbReference type="STRING" id="1618550.UT39_C0004G0003"/>